<dbReference type="Gene3D" id="1.10.238.270">
    <property type="match status" value="1"/>
</dbReference>
<evidence type="ECO:0000256" key="6">
    <source>
        <dbReference type="ARBA" id="ARBA00022725"/>
    </source>
</evidence>
<proteinExistence type="inferred from homology"/>
<feature type="domain" description="OBP47-like" evidence="9">
    <location>
        <begin position="88"/>
        <end position="197"/>
    </location>
</feature>
<evidence type="ECO:0000256" key="5">
    <source>
        <dbReference type="ARBA" id="ARBA00022606"/>
    </source>
</evidence>
<evidence type="ECO:0000313" key="11">
    <source>
        <dbReference type="Proteomes" id="UP001153620"/>
    </source>
</evidence>
<name>A0A9N9RZK6_9DIPT</name>
<feature type="compositionally biased region" description="Basic and acidic residues" evidence="7">
    <location>
        <begin position="206"/>
        <end position="217"/>
    </location>
</feature>
<feature type="compositionally biased region" description="Basic and acidic residues" evidence="7">
    <location>
        <begin position="227"/>
        <end position="272"/>
    </location>
</feature>
<evidence type="ECO:0000313" key="10">
    <source>
        <dbReference type="EMBL" id="CAG9806558.1"/>
    </source>
</evidence>
<evidence type="ECO:0000259" key="9">
    <source>
        <dbReference type="Pfam" id="PF22651"/>
    </source>
</evidence>
<comment type="subcellular location">
    <subcellularLocation>
        <location evidence="1">Secreted</location>
    </subcellularLocation>
</comment>
<reference evidence="10" key="1">
    <citation type="submission" date="2022-01" db="EMBL/GenBank/DDBJ databases">
        <authorList>
            <person name="King R."/>
        </authorList>
    </citation>
    <scope>NUCLEOTIDE SEQUENCE</scope>
</reference>
<keyword evidence="5" id="KW-0716">Sensory transduction</keyword>
<keyword evidence="6" id="KW-0552">Olfaction</keyword>
<evidence type="ECO:0000256" key="3">
    <source>
        <dbReference type="ARBA" id="ARBA00022448"/>
    </source>
</evidence>
<dbReference type="AlphaFoldDB" id="A0A9N9RZK6"/>
<dbReference type="Pfam" id="PF22651">
    <property type="entry name" value="OBP47_like"/>
    <property type="match status" value="1"/>
</dbReference>
<evidence type="ECO:0000256" key="1">
    <source>
        <dbReference type="ARBA" id="ARBA00004613"/>
    </source>
</evidence>
<dbReference type="InterPro" id="IPR036728">
    <property type="entry name" value="PBP_GOBP_sf"/>
</dbReference>
<feature type="chain" id="PRO_5040216536" description="OBP47-like domain-containing protein" evidence="8">
    <location>
        <begin position="17"/>
        <end position="282"/>
    </location>
</feature>
<reference evidence="10" key="2">
    <citation type="submission" date="2022-10" db="EMBL/GenBank/DDBJ databases">
        <authorList>
            <consortium name="ENA_rothamsted_submissions"/>
            <consortium name="culmorum"/>
            <person name="King R."/>
        </authorList>
    </citation>
    <scope>NUCLEOTIDE SEQUENCE</scope>
</reference>
<dbReference type="InterPro" id="IPR052295">
    <property type="entry name" value="Odorant-binding_protein"/>
</dbReference>
<dbReference type="GO" id="GO:0007608">
    <property type="term" value="P:sensory perception of smell"/>
    <property type="evidence" value="ECO:0007669"/>
    <property type="project" value="UniProtKB-KW"/>
</dbReference>
<keyword evidence="8" id="KW-0732">Signal</keyword>
<feature type="signal peptide" evidence="8">
    <location>
        <begin position="1"/>
        <end position="16"/>
    </location>
</feature>
<dbReference type="PANTHER" id="PTHR21066:SF3">
    <property type="entry name" value="IP02236P"/>
    <property type="match status" value="1"/>
</dbReference>
<dbReference type="PANTHER" id="PTHR21066">
    <property type="entry name" value="ODORANT-BINDING PROTEIN 59A-RELATED"/>
    <property type="match status" value="1"/>
</dbReference>
<dbReference type="Proteomes" id="UP001153620">
    <property type="component" value="Chromosome 3"/>
</dbReference>
<dbReference type="GO" id="GO:0005549">
    <property type="term" value="F:odorant binding"/>
    <property type="evidence" value="ECO:0007669"/>
    <property type="project" value="InterPro"/>
</dbReference>
<gene>
    <name evidence="10" type="ORF">CHIRRI_LOCUS9413</name>
</gene>
<keyword evidence="3" id="KW-0813">Transport</keyword>
<dbReference type="EMBL" id="OU895879">
    <property type="protein sequence ID" value="CAG9806558.1"/>
    <property type="molecule type" value="Genomic_DNA"/>
</dbReference>
<sequence>MKLFILLACVLAVTVAQKEKKPKDDKKNPICSKKLSIKPEDCCPNMPSFKQYFPGCAAQCNVTLPSDNESAPASGKQGRGNKNGKDNKMKCMMPCVLKAANVLGVDGNVSADALNAALLNGVTPDWAQIVPNVVSSCIDNVTAMAKSKQNREKSSEEESERNGTCFNKIVMKCIFKNLYLACPSNIISTNSSCSDLTAKIAQCPCKHGEHGSDEKGESSGNKGGKSSKKEAKGSEKKSQKEQEGSNGGKNEKNKKQESKKDGKGKGKGKTTEEPATAQAFGK</sequence>
<comment type="similarity">
    <text evidence="2">Belongs to the PBP/GOBP family.</text>
</comment>
<keyword evidence="4" id="KW-0964">Secreted</keyword>
<dbReference type="SUPFAM" id="SSF47565">
    <property type="entry name" value="Insect pheromone/odorant-binding proteins"/>
    <property type="match status" value="1"/>
</dbReference>
<accession>A0A9N9RZK6</accession>
<evidence type="ECO:0000256" key="8">
    <source>
        <dbReference type="SAM" id="SignalP"/>
    </source>
</evidence>
<feature type="region of interest" description="Disordered" evidence="7">
    <location>
        <begin position="206"/>
        <end position="282"/>
    </location>
</feature>
<organism evidence="10 11">
    <name type="scientific">Chironomus riparius</name>
    <dbReference type="NCBI Taxonomy" id="315576"/>
    <lineage>
        <taxon>Eukaryota</taxon>
        <taxon>Metazoa</taxon>
        <taxon>Ecdysozoa</taxon>
        <taxon>Arthropoda</taxon>
        <taxon>Hexapoda</taxon>
        <taxon>Insecta</taxon>
        <taxon>Pterygota</taxon>
        <taxon>Neoptera</taxon>
        <taxon>Endopterygota</taxon>
        <taxon>Diptera</taxon>
        <taxon>Nematocera</taxon>
        <taxon>Chironomoidea</taxon>
        <taxon>Chironomidae</taxon>
        <taxon>Chironominae</taxon>
        <taxon>Chironomus</taxon>
    </lineage>
</organism>
<keyword evidence="11" id="KW-1185">Reference proteome</keyword>
<evidence type="ECO:0000256" key="2">
    <source>
        <dbReference type="ARBA" id="ARBA00008098"/>
    </source>
</evidence>
<protein>
    <recommendedName>
        <fullName evidence="9">OBP47-like domain-containing protein</fullName>
    </recommendedName>
</protein>
<evidence type="ECO:0000256" key="7">
    <source>
        <dbReference type="SAM" id="MobiDB-lite"/>
    </source>
</evidence>
<evidence type="ECO:0000256" key="4">
    <source>
        <dbReference type="ARBA" id="ARBA00022525"/>
    </source>
</evidence>
<dbReference type="GO" id="GO:0005576">
    <property type="term" value="C:extracellular region"/>
    <property type="evidence" value="ECO:0007669"/>
    <property type="project" value="UniProtKB-SubCell"/>
</dbReference>
<dbReference type="InterPro" id="IPR054577">
    <property type="entry name" value="OBP47-like_dom"/>
</dbReference>